<evidence type="ECO:0000313" key="1">
    <source>
        <dbReference type="EMBL" id="DAD94665.1"/>
    </source>
</evidence>
<name>A0A8S5NJ09_9CAUD</name>
<proteinExistence type="predicted"/>
<organism evidence="1">
    <name type="scientific">Siphoviridae sp. ctrKX6</name>
    <dbReference type="NCBI Taxonomy" id="2826476"/>
    <lineage>
        <taxon>Viruses</taxon>
        <taxon>Duplodnaviria</taxon>
        <taxon>Heunggongvirae</taxon>
        <taxon>Uroviricota</taxon>
        <taxon>Caudoviricetes</taxon>
    </lineage>
</organism>
<reference evidence="1" key="1">
    <citation type="journal article" date="2021" name="Proc. Natl. Acad. Sci. U.S.A.">
        <title>A Catalog of Tens of Thousands of Viruses from Human Metagenomes Reveals Hidden Associations with Chronic Diseases.</title>
        <authorList>
            <person name="Tisza M.J."/>
            <person name="Buck C.B."/>
        </authorList>
    </citation>
    <scope>NUCLEOTIDE SEQUENCE</scope>
    <source>
        <strain evidence="1">CtrKX6</strain>
    </source>
</reference>
<accession>A0A8S5NJ09</accession>
<protein>
    <submittedName>
        <fullName evidence="1">Uncharacterized protein</fullName>
    </submittedName>
</protein>
<sequence length="39" mass="4933">MLLQPYHTNRKKMVQHLNFTSATFWHKPLLTFKHLWFKY</sequence>
<dbReference type="EMBL" id="BK015179">
    <property type="protein sequence ID" value="DAD94665.1"/>
    <property type="molecule type" value="Genomic_DNA"/>
</dbReference>